<dbReference type="SUPFAM" id="SSF46946">
    <property type="entry name" value="S13-like H2TH domain"/>
    <property type="match status" value="1"/>
</dbReference>
<feature type="domain" description="Integration host factor-like helix-two turn-helix" evidence="1">
    <location>
        <begin position="32"/>
        <end position="101"/>
    </location>
</feature>
<gene>
    <name evidence="2" type="ORF">HNR73_007357</name>
</gene>
<keyword evidence="3" id="KW-1185">Reference proteome</keyword>
<evidence type="ECO:0000313" key="2">
    <source>
        <dbReference type="EMBL" id="MBB6039462.1"/>
    </source>
</evidence>
<organism evidence="2 3">
    <name type="scientific">Phytomonospora endophytica</name>
    <dbReference type="NCBI Taxonomy" id="714109"/>
    <lineage>
        <taxon>Bacteria</taxon>
        <taxon>Bacillati</taxon>
        <taxon>Actinomycetota</taxon>
        <taxon>Actinomycetes</taxon>
        <taxon>Micromonosporales</taxon>
        <taxon>Micromonosporaceae</taxon>
        <taxon>Phytomonospora</taxon>
    </lineage>
</organism>
<comment type="caution">
    <text evidence="2">The sequence shown here is derived from an EMBL/GenBank/DDBJ whole genome shotgun (WGS) entry which is preliminary data.</text>
</comment>
<dbReference type="EMBL" id="JACHGT010000022">
    <property type="protein sequence ID" value="MBB6039462.1"/>
    <property type="molecule type" value="Genomic_DNA"/>
</dbReference>
<evidence type="ECO:0000313" key="3">
    <source>
        <dbReference type="Proteomes" id="UP000548476"/>
    </source>
</evidence>
<dbReference type="InterPro" id="IPR055201">
    <property type="entry name" value="IHF-like_H2TH"/>
</dbReference>
<name>A0A841G120_9ACTN</name>
<dbReference type="NCBIfam" id="NF041260">
    <property type="entry name" value="actino_IHF"/>
    <property type="match status" value="1"/>
</dbReference>
<dbReference type="Proteomes" id="UP000548476">
    <property type="component" value="Unassembled WGS sequence"/>
</dbReference>
<dbReference type="Pfam" id="PF22525">
    <property type="entry name" value="H2TH_5"/>
    <property type="match status" value="1"/>
</dbReference>
<dbReference type="RefSeq" id="WP_184792543.1">
    <property type="nucleotide sequence ID" value="NZ_BONT01000084.1"/>
</dbReference>
<reference evidence="2 3" key="1">
    <citation type="submission" date="2020-08" db="EMBL/GenBank/DDBJ databases">
        <title>Genomic Encyclopedia of Type Strains, Phase IV (KMG-IV): sequencing the most valuable type-strain genomes for metagenomic binning, comparative biology and taxonomic classification.</title>
        <authorList>
            <person name="Goeker M."/>
        </authorList>
    </citation>
    <scope>NUCLEOTIDE SEQUENCE [LARGE SCALE GENOMIC DNA]</scope>
    <source>
        <strain evidence="2 3">YIM 65646</strain>
    </source>
</reference>
<evidence type="ECO:0000259" key="1">
    <source>
        <dbReference type="Pfam" id="PF22525"/>
    </source>
</evidence>
<proteinExistence type="predicted"/>
<dbReference type="InterPro" id="IPR010979">
    <property type="entry name" value="Ribosomal_uS13-like_H2TH"/>
</dbReference>
<dbReference type="AlphaFoldDB" id="A0A841G120"/>
<sequence>MPLPSLSPEQRAAALEKAAAARKARAELKDQLKQGTTTLSDVFGKIEDDIVGKMKVSAVLEALPGIGKVRAAQLMEKLKIAESRRLRGLGEHQRRALLAEFGQAEA</sequence>
<dbReference type="InterPro" id="IPR047806">
    <property type="entry name" value="IHF_actinobact"/>
</dbReference>
<dbReference type="GO" id="GO:0003676">
    <property type="term" value="F:nucleic acid binding"/>
    <property type="evidence" value="ECO:0007669"/>
    <property type="project" value="InterPro"/>
</dbReference>
<accession>A0A841G120</accession>
<dbReference type="Gene3D" id="1.10.8.50">
    <property type="match status" value="1"/>
</dbReference>
<protein>
    <recommendedName>
        <fullName evidence="1">Integration host factor-like helix-two turn-helix domain-containing protein</fullName>
    </recommendedName>
</protein>